<keyword evidence="2" id="KW-1133">Transmembrane helix</keyword>
<keyword evidence="4" id="KW-1185">Reference proteome</keyword>
<dbReference type="EMBL" id="JACCBM010000001">
    <property type="protein sequence ID" value="NYD69629.1"/>
    <property type="molecule type" value="Genomic_DNA"/>
</dbReference>
<evidence type="ECO:0008006" key="5">
    <source>
        <dbReference type="Google" id="ProtNLM"/>
    </source>
</evidence>
<evidence type="ECO:0000313" key="3">
    <source>
        <dbReference type="EMBL" id="NYD69629.1"/>
    </source>
</evidence>
<organism evidence="3 4">
    <name type="scientific">Herbiconiux flava</name>
    <dbReference type="NCBI Taxonomy" id="881268"/>
    <lineage>
        <taxon>Bacteria</taxon>
        <taxon>Bacillati</taxon>
        <taxon>Actinomycetota</taxon>
        <taxon>Actinomycetes</taxon>
        <taxon>Micrococcales</taxon>
        <taxon>Microbacteriaceae</taxon>
        <taxon>Herbiconiux</taxon>
    </lineage>
</organism>
<comment type="caution">
    <text evidence="3">The sequence shown here is derived from an EMBL/GenBank/DDBJ whole genome shotgun (WGS) entry which is preliminary data.</text>
</comment>
<dbReference type="RefSeq" id="WP_179546917.1">
    <property type="nucleotide sequence ID" value="NZ_BSEW01000001.1"/>
</dbReference>
<accession>A0A852SLY3</accession>
<feature type="coiled-coil region" evidence="1">
    <location>
        <begin position="55"/>
        <end position="82"/>
    </location>
</feature>
<evidence type="ECO:0000256" key="1">
    <source>
        <dbReference type="SAM" id="Coils"/>
    </source>
</evidence>
<reference evidence="3 4" key="1">
    <citation type="submission" date="2020-07" db="EMBL/GenBank/DDBJ databases">
        <title>Sequencing the genomes of 1000 actinobacteria strains.</title>
        <authorList>
            <person name="Klenk H.-P."/>
        </authorList>
    </citation>
    <scope>NUCLEOTIDE SEQUENCE [LARGE SCALE GENOMIC DNA]</scope>
    <source>
        <strain evidence="3 4">DSM 26474</strain>
    </source>
</reference>
<proteinExistence type="predicted"/>
<feature type="coiled-coil region" evidence="1">
    <location>
        <begin position="325"/>
        <end position="352"/>
    </location>
</feature>
<feature type="transmembrane region" description="Helical" evidence="2">
    <location>
        <begin position="6"/>
        <end position="27"/>
    </location>
</feature>
<keyword evidence="2" id="KW-0472">Membrane</keyword>
<evidence type="ECO:0000256" key="2">
    <source>
        <dbReference type="SAM" id="Phobius"/>
    </source>
</evidence>
<dbReference type="Proteomes" id="UP000549913">
    <property type="component" value="Unassembled WGS sequence"/>
</dbReference>
<keyword evidence="2" id="KW-0812">Transmembrane</keyword>
<keyword evidence="1" id="KW-0175">Coiled coil</keyword>
<dbReference type="AlphaFoldDB" id="A0A852SLY3"/>
<gene>
    <name evidence="3" type="ORF">BJ984_000787</name>
</gene>
<sequence>MDGFDLLPSAITLGAVLVTLAAASTVLRRRGTRQRTAEAQRRTVAPTRLPVDELIKSANIQLVQMDDAIRDADDELEFARAEFGDAAVHDFAEALGTAKKRASEAFALKQRLDDSVPDTEQEQRDWSKRILSLSDAALALVTAQTRAITDRRRAETAAPDTLARLSDRTAEARTRVPLATATLAELHDAYDPAALEAIEGADDRARQALDAADAARAQAHDSLRTAAVAPVDKEVRRAEALLREAVALLDSVDRTRDALRQARLDRASALDAAASRLRDADELRQKVADPDAAQRILDAEKRMRDTVALAETRRPAHPAADIDALDAAAAELDHALATARTAQQRLDSAREALVGALAIAESHIRTASELISSRRGGVGTDARTRLAAAERELQLARLEADPVAALDGARRAATLATDADALARYDTMHARR</sequence>
<evidence type="ECO:0000313" key="4">
    <source>
        <dbReference type="Proteomes" id="UP000549913"/>
    </source>
</evidence>
<name>A0A852SLY3_9MICO</name>
<protein>
    <recommendedName>
        <fullName evidence="5">TPM domain-containing protein</fullName>
    </recommendedName>
</protein>